<gene>
    <name evidence="1" type="ORF">BE21_19780</name>
</gene>
<name>A0A150TWZ8_SORCE</name>
<accession>A0A150TWZ8</accession>
<dbReference type="EMBL" id="JEME01000782">
    <property type="protein sequence ID" value="KYG09097.1"/>
    <property type="molecule type" value="Genomic_DNA"/>
</dbReference>
<comment type="caution">
    <text evidence="1">The sequence shown here is derived from an EMBL/GenBank/DDBJ whole genome shotgun (WGS) entry which is preliminary data.</text>
</comment>
<dbReference type="Proteomes" id="UP000075502">
    <property type="component" value="Unassembled WGS sequence"/>
</dbReference>
<proteinExistence type="predicted"/>
<organism evidence="1 2">
    <name type="scientific">Sorangium cellulosum</name>
    <name type="common">Polyangium cellulosum</name>
    <dbReference type="NCBI Taxonomy" id="56"/>
    <lineage>
        <taxon>Bacteria</taxon>
        <taxon>Pseudomonadati</taxon>
        <taxon>Myxococcota</taxon>
        <taxon>Polyangia</taxon>
        <taxon>Polyangiales</taxon>
        <taxon>Polyangiaceae</taxon>
        <taxon>Sorangium</taxon>
    </lineage>
</organism>
<sequence>MMAISRPLGRFSSAPMAIAGVTPTRHDAMGILRTTARCCEAMTIVDPSDSAREADEPRGLHAAV</sequence>
<evidence type="ECO:0000313" key="1">
    <source>
        <dbReference type="EMBL" id="KYG09097.1"/>
    </source>
</evidence>
<protein>
    <submittedName>
        <fullName evidence="1">Uncharacterized protein</fullName>
    </submittedName>
</protein>
<reference evidence="1 2" key="1">
    <citation type="submission" date="2014-02" db="EMBL/GenBank/DDBJ databases">
        <title>The small core and large imbalanced accessory genome model reveals a collaborative survival strategy of Sorangium cellulosum strains in nature.</title>
        <authorList>
            <person name="Han K."/>
            <person name="Peng R."/>
            <person name="Blom J."/>
            <person name="Li Y.-Z."/>
        </authorList>
    </citation>
    <scope>NUCLEOTIDE SEQUENCE [LARGE SCALE GENOMIC DNA]</scope>
    <source>
        <strain evidence="1 2">So0007-03</strain>
    </source>
</reference>
<evidence type="ECO:0000313" key="2">
    <source>
        <dbReference type="Proteomes" id="UP000075502"/>
    </source>
</evidence>
<dbReference type="AlphaFoldDB" id="A0A150TWZ8"/>